<accession>A0ABV3DST7</accession>
<evidence type="ECO:0000313" key="3">
    <source>
        <dbReference type="Proteomes" id="UP001551482"/>
    </source>
</evidence>
<gene>
    <name evidence="2" type="ORF">AB0C36_35595</name>
</gene>
<keyword evidence="2" id="KW-0067">ATP-binding</keyword>
<dbReference type="Gene3D" id="3.40.50.300">
    <property type="entry name" value="P-loop containing nucleotide triphosphate hydrolases"/>
    <property type="match status" value="1"/>
</dbReference>
<organism evidence="2 3">
    <name type="scientific">Streptodolium elevatio</name>
    <dbReference type="NCBI Taxonomy" id="3157996"/>
    <lineage>
        <taxon>Bacteria</taxon>
        <taxon>Bacillati</taxon>
        <taxon>Actinomycetota</taxon>
        <taxon>Actinomycetes</taxon>
        <taxon>Kitasatosporales</taxon>
        <taxon>Streptomycetaceae</taxon>
        <taxon>Streptodolium</taxon>
    </lineage>
</organism>
<keyword evidence="2" id="KW-0378">Hydrolase</keyword>
<keyword evidence="2" id="KW-0547">Nucleotide-binding</keyword>
<reference evidence="2 3" key="1">
    <citation type="submission" date="2024-06" db="EMBL/GenBank/DDBJ databases">
        <title>The Natural Products Discovery Center: Release of the First 8490 Sequenced Strains for Exploring Actinobacteria Biosynthetic Diversity.</title>
        <authorList>
            <person name="Kalkreuter E."/>
            <person name="Kautsar S.A."/>
            <person name="Yang D."/>
            <person name="Bader C.D."/>
            <person name="Teijaro C.N."/>
            <person name="Fluegel L."/>
            <person name="Davis C.M."/>
            <person name="Simpson J.R."/>
            <person name="Lauterbach L."/>
            <person name="Steele A.D."/>
            <person name="Gui C."/>
            <person name="Meng S."/>
            <person name="Li G."/>
            <person name="Viehrig K."/>
            <person name="Ye F."/>
            <person name="Su P."/>
            <person name="Kiefer A.F."/>
            <person name="Nichols A."/>
            <person name="Cepeda A.J."/>
            <person name="Yan W."/>
            <person name="Fan B."/>
            <person name="Jiang Y."/>
            <person name="Adhikari A."/>
            <person name="Zheng C.-J."/>
            <person name="Schuster L."/>
            <person name="Cowan T.M."/>
            <person name="Smanski M.J."/>
            <person name="Chevrette M.G."/>
            <person name="De Carvalho L.P.S."/>
            <person name="Shen B."/>
        </authorList>
    </citation>
    <scope>NUCLEOTIDE SEQUENCE [LARGE SCALE GENOMIC DNA]</scope>
    <source>
        <strain evidence="2 3">NPDC048946</strain>
    </source>
</reference>
<dbReference type="EMBL" id="JBEZFP010000140">
    <property type="protein sequence ID" value="MEU8138813.1"/>
    <property type="molecule type" value="Genomic_DNA"/>
</dbReference>
<name>A0ABV3DST7_9ACTN</name>
<feature type="domain" description="Helicase/UvrB N-terminal" evidence="1">
    <location>
        <begin position="31"/>
        <end position="81"/>
    </location>
</feature>
<dbReference type="RefSeq" id="WP_358362519.1">
    <property type="nucleotide sequence ID" value="NZ_JBEZFP010000140.1"/>
</dbReference>
<dbReference type="InterPro" id="IPR027417">
    <property type="entry name" value="P-loop_NTPase"/>
</dbReference>
<dbReference type="SUPFAM" id="SSF52540">
    <property type="entry name" value="P-loop containing nucleoside triphosphate hydrolases"/>
    <property type="match status" value="1"/>
</dbReference>
<evidence type="ECO:0000259" key="1">
    <source>
        <dbReference type="Pfam" id="PF04851"/>
    </source>
</evidence>
<keyword evidence="2" id="KW-0347">Helicase</keyword>
<dbReference type="InterPro" id="IPR006935">
    <property type="entry name" value="Helicase/UvrB_N"/>
</dbReference>
<comment type="caution">
    <text evidence="2">The sequence shown here is derived from an EMBL/GenBank/DDBJ whole genome shotgun (WGS) entry which is preliminary data.</text>
</comment>
<dbReference type="Proteomes" id="UP001551482">
    <property type="component" value="Unassembled WGS sequence"/>
</dbReference>
<dbReference type="Pfam" id="PF04851">
    <property type="entry name" value="ResIII"/>
    <property type="match status" value="1"/>
</dbReference>
<proteinExistence type="predicted"/>
<protein>
    <submittedName>
        <fullName evidence="2">DEAD/DEAH box helicase family protein</fullName>
    </submittedName>
</protein>
<keyword evidence="3" id="KW-1185">Reference proteome</keyword>
<evidence type="ECO:0000313" key="2">
    <source>
        <dbReference type="EMBL" id="MEU8138813.1"/>
    </source>
</evidence>
<sequence length="120" mass="12421">MRETAEPTARGGDAIVRGLGAHSENASAGFRAQVYGACGTGKSVIGATAAKRLVPHGRVLIVVPTLGLLTQTIKAWQNAGHTGPYPSPTPAALRYALTDWEPPTHAGAARRVVTAVQRTA</sequence>
<dbReference type="GO" id="GO:0004386">
    <property type="term" value="F:helicase activity"/>
    <property type="evidence" value="ECO:0007669"/>
    <property type="project" value="UniProtKB-KW"/>
</dbReference>